<dbReference type="PANTHER" id="PTHR30448:SF0">
    <property type="entry name" value="RNASE ADAPTER PROTEIN RAPZ"/>
    <property type="match status" value="1"/>
</dbReference>
<feature type="compositionally biased region" description="Basic residues" evidence="1">
    <location>
        <begin position="215"/>
        <end position="226"/>
    </location>
</feature>
<accession>A0A9N8DV20</accession>
<evidence type="ECO:0000259" key="2">
    <source>
        <dbReference type="Pfam" id="PF22740"/>
    </source>
</evidence>
<feature type="domain" description="RapZ C-terminal" evidence="2">
    <location>
        <begin position="34"/>
        <end position="118"/>
    </location>
</feature>
<evidence type="ECO:0000256" key="1">
    <source>
        <dbReference type="SAM" id="MobiDB-lite"/>
    </source>
</evidence>
<sequence length="241" mass="26543">MDSTSFETSDIGCSDAAIDMDIPASPRSPRRTLHVRIETFGYKNGKPPAQSQRQMVLDCCGIPNPGTARSRKLYTGLNKDLAKDVMKDAAAQELINRGVQFVLDSISQLADKEETNEAVNNCENGDRPEGNSPRELSPIEWDPTCTTSNDGAVVILGYGCHAGLHRSVAIAQAAMEQLKEKHGIHRKPFIRLEVVHHSLLGLQKAPSPSAASRTYRNKKQEKRGRKGIRVCKENVGSQRRL</sequence>
<dbReference type="AlphaFoldDB" id="A0A9N8DV20"/>
<dbReference type="GO" id="GO:0005524">
    <property type="term" value="F:ATP binding"/>
    <property type="evidence" value="ECO:0007669"/>
    <property type="project" value="InterPro"/>
</dbReference>
<evidence type="ECO:0000313" key="4">
    <source>
        <dbReference type="Proteomes" id="UP001153069"/>
    </source>
</evidence>
<evidence type="ECO:0000313" key="3">
    <source>
        <dbReference type="EMBL" id="CAB9508860.1"/>
    </source>
</evidence>
<protein>
    <submittedName>
        <fullName evidence="3">Nucleotide-binding protein</fullName>
    </submittedName>
</protein>
<comment type="caution">
    <text evidence="3">The sequence shown here is derived from an EMBL/GenBank/DDBJ whole genome shotgun (WGS) entry which is preliminary data.</text>
</comment>
<dbReference type="OrthoDB" id="10267139at2759"/>
<dbReference type="Proteomes" id="UP001153069">
    <property type="component" value="Unassembled WGS sequence"/>
</dbReference>
<keyword evidence="4" id="KW-1185">Reference proteome</keyword>
<organism evidence="3 4">
    <name type="scientific">Seminavis robusta</name>
    <dbReference type="NCBI Taxonomy" id="568900"/>
    <lineage>
        <taxon>Eukaryota</taxon>
        <taxon>Sar</taxon>
        <taxon>Stramenopiles</taxon>
        <taxon>Ochrophyta</taxon>
        <taxon>Bacillariophyta</taxon>
        <taxon>Bacillariophyceae</taxon>
        <taxon>Bacillariophycidae</taxon>
        <taxon>Naviculales</taxon>
        <taxon>Naviculaceae</taxon>
        <taxon>Seminavis</taxon>
    </lineage>
</organism>
<feature type="region of interest" description="Disordered" evidence="1">
    <location>
        <begin position="205"/>
        <end position="226"/>
    </location>
</feature>
<dbReference type="EMBL" id="CAICTM010000363">
    <property type="protein sequence ID" value="CAB9508860.1"/>
    <property type="molecule type" value="Genomic_DNA"/>
</dbReference>
<dbReference type="PANTHER" id="PTHR30448">
    <property type="entry name" value="RNASE ADAPTER PROTEIN RAPZ"/>
    <property type="match status" value="1"/>
</dbReference>
<reference evidence="3" key="1">
    <citation type="submission" date="2020-06" db="EMBL/GenBank/DDBJ databases">
        <authorList>
            <consortium name="Plant Systems Biology data submission"/>
        </authorList>
    </citation>
    <scope>NUCLEOTIDE SEQUENCE</scope>
    <source>
        <strain evidence="3">D6</strain>
    </source>
</reference>
<dbReference type="InterPro" id="IPR005337">
    <property type="entry name" value="RapZ-like"/>
</dbReference>
<dbReference type="InterPro" id="IPR053931">
    <property type="entry name" value="RapZ_C"/>
</dbReference>
<proteinExistence type="predicted"/>
<feature type="region of interest" description="Disordered" evidence="1">
    <location>
        <begin position="114"/>
        <end position="143"/>
    </location>
</feature>
<name>A0A9N8DV20_9STRA</name>
<gene>
    <name evidence="3" type="ORF">SEMRO_364_G127080.1</name>
</gene>
<dbReference type="Pfam" id="PF22740">
    <property type="entry name" value="PapZ_C"/>
    <property type="match status" value="1"/>
</dbReference>